<protein>
    <submittedName>
        <fullName evidence="2">Uncharacterized protein</fullName>
    </submittedName>
</protein>
<keyword evidence="1" id="KW-0472">Membrane</keyword>
<feature type="transmembrane region" description="Helical" evidence="1">
    <location>
        <begin position="20"/>
        <end position="40"/>
    </location>
</feature>
<gene>
    <name evidence="2" type="ORF">SLEP1_g44826</name>
</gene>
<keyword evidence="1" id="KW-1133">Transmembrane helix</keyword>
<comment type="caution">
    <text evidence="2">The sequence shown here is derived from an EMBL/GenBank/DDBJ whole genome shotgun (WGS) entry which is preliminary data.</text>
</comment>
<evidence type="ECO:0000256" key="1">
    <source>
        <dbReference type="SAM" id="Phobius"/>
    </source>
</evidence>
<proteinExistence type="predicted"/>
<accession>A0AAV5LJ40</accession>
<dbReference type="EMBL" id="BPVZ01000118">
    <property type="protein sequence ID" value="GKV36727.1"/>
    <property type="molecule type" value="Genomic_DNA"/>
</dbReference>
<evidence type="ECO:0000313" key="2">
    <source>
        <dbReference type="EMBL" id="GKV36727.1"/>
    </source>
</evidence>
<dbReference type="Proteomes" id="UP001054252">
    <property type="component" value="Unassembled WGS sequence"/>
</dbReference>
<dbReference type="AlphaFoldDB" id="A0AAV5LJ40"/>
<evidence type="ECO:0000313" key="3">
    <source>
        <dbReference type="Proteomes" id="UP001054252"/>
    </source>
</evidence>
<keyword evidence="3" id="KW-1185">Reference proteome</keyword>
<name>A0AAV5LJ40_9ROSI</name>
<organism evidence="2 3">
    <name type="scientific">Rubroshorea leprosula</name>
    <dbReference type="NCBI Taxonomy" id="152421"/>
    <lineage>
        <taxon>Eukaryota</taxon>
        <taxon>Viridiplantae</taxon>
        <taxon>Streptophyta</taxon>
        <taxon>Embryophyta</taxon>
        <taxon>Tracheophyta</taxon>
        <taxon>Spermatophyta</taxon>
        <taxon>Magnoliopsida</taxon>
        <taxon>eudicotyledons</taxon>
        <taxon>Gunneridae</taxon>
        <taxon>Pentapetalae</taxon>
        <taxon>rosids</taxon>
        <taxon>malvids</taxon>
        <taxon>Malvales</taxon>
        <taxon>Dipterocarpaceae</taxon>
        <taxon>Rubroshorea</taxon>
    </lineage>
</organism>
<reference evidence="2 3" key="1">
    <citation type="journal article" date="2021" name="Commun. Biol.">
        <title>The genome of Shorea leprosula (Dipterocarpaceae) highlights the ecological relevance of drought in aseasonal tropical rainforests.</title>
        <authorList>
            <person name="Ng K.K.S."/>
            <person name="Kobayashi M.J."/>
            <person name="Fawcett J.A."/>
            <person name="Hatakeyama M."/>
            <person name="Paape T."/>
            <person name="Ng C.H."/>
            <person name="Ang C.C."/>
            <person name="Tnah L.H."/>
            <person name="Lee C.T."/>
            <person name="Nishiyama T."/>
            <person name="Sese J."/>
            <person name="O'Brien M.J."/>
            <person name="Copetti D."/>
            <person name="Mohd Noor M.I."/>
            <person name="Ong R.C."/>
            <person name="Putra M."/>
            <person name="Sireger I.Z."/>
            <person name="Indrioko S."/>
            <person name="Kosugi Y."/>
            <person name="Izuno A."/>
            <person name="Isagi Y."/>
            <person name="Lee S.L."/>
            <person name="Shimizu K.K."/>
        </authorList>
    </citation>
    <scope>NUCLEOTIDE SEQUENCE [LARGE SCALE GENOMIC DNA]</scope>
    <source>
        <strain evidence="2">214</strain>
    </source>
</reference>
<keyword evidence="1" id="KW-0812">Transmembrane</keyword>
<sequence length="87" mass="9759">MEDGCKEHARENGRRNMKALVSSIGVGSIYNAFNIIYYVAKSRSSKAGSKSCSRLSRNRKCRNPAKLATKTVSRLYRAGSRKLSRLF</sequence>